<keyword evidence="1" id="KW-0227">DNA damage</keyword>
<dbReference type="AlphaFoldDB" id="A0A7H0SL07"/>
<evidence type="ECO:0000256" key="3">
    <source>
        <dbReference type="ARBA" id="ARBA00023204"/>
    </source>
</evidence>
<dbReference type="GO" id="GO:0004386">
    <property type="term" value="F:helicase activity"/>
    <property type="evidence" value="ECO:0007669"/>
    <property type="project" value="UniProtKB-KW"/>
</dbReference>
<protein>
    <recommendedName>
        <fullName evidence="4">PD-(D/E)XK endonuclease-like domain-containing protein</fullName>
    </recommendedName>
</protein>
<gene>
    <name evidence="5" type="ORF">GP475_00260</name>
</gene>
<dbReference type="InterPro" id="IPR038726">
    <property type="entry name" value="PDDEXK_AddAB-type"/>
</dbReference>
<dbReference type="Pfam" id="PF12705">
    <property type="entry name" value="PDDEXK_1"/>
    <property type="match status" value="1"/>
</dbReference>
<dbReference type="EMBL" id="CP046884">
    <property type="protein sequence ID" value="QNQ89232.1"/>
    <property type="molecule type" value="Genomic_DNA"/>
</dbReference>
<evidence type="ECO:0000259" key="4">
    <source>
        <dbReference type="Pfam" id="PF12705"/>
    </source>
</evidence>
<organism evidence="5 6">
    <name type="scientific">Corynebacterium poyangense</name>
    <dbReference type="NCBI Taxonomy" id="2684405"/>
    <lineage>
        <taxon>Bacteria</taxon>
        <taxon>Bacillati</taxon>
        <taxon>Actinomycetota</taxon>
        <taxon>Actinomycetes</taxon>
        <taxon>Mycobacteriales</taxon>
        <taxon>Corynebacteriaceae</taxon>
        <taxon>Corynebacterium</taxon>
    </lineage>
</organism>
<evidence type="ECO:0000313" key="5">
    <source>
        <dbReference type="EMBL" id="QNQ89232.1"/>
    </source>
</evidence>
<evidence type="ECO:0000313" key="6">
    <source>
        <dbReference type="Proteomes" id="UP000516320"/>
    </source>
</evidence>
<keyword evidence="2" id="KW-0547">Nucleotide-binding</keyword>
<evidence type="ECO:0000256" key="2">
    <source>
        <dbReference type="ARBA" id="ARBA00022806"/>
    </source>
</evidence>
<dbReference type="GO" id="GO:0006281">
    <property type="term" value="P:DNA repair"/>
    <property type="evidence" value="ECO:0007669"/>
    <property type="project" value="UniProtKB-KW"/>
</dbReference>
<keyword evidence="2" id="KW-0347">Helicase</keyword>
<dbReference type="KEGG" id="cpoy:GP475_00260"/>
<feature type="domain" description="PD-(D/E)XK endonuclease-like" evidence="4">
    <location>
        <begin position="14"/>
        <end position="212"/>
    </location>
</feature>
<sequence length="328" mass="37471">MEFQPGTQLLPENLSYSQLSTLLAAPIEWVIEKAMGIETGVRDHLASGNAMIGTLLQRVVELAITTKRYTAEDLGEFFDQAQTEVAFSLGTRESEARKAEIKQLCVESIFQFFETLKKENAVPVAAEYPLYQEDKAKPLTVPLRDPETGEELPDHWVIDRINGFVDVLAEYPDGELGIFDTKYTTSARRYPEMVENLADADVHSALQLAVYARNFPIDKEIRRTGFWIFRQKELLCPENNDSNDRLWERALVTLGKRLEMLRRGKFEDQLYQQLVDHRESGESLDVNAMKKICNSERDVEIEHGGFIPEGGQYRHYDVLTGLKGEYDV</sequence>
<keyword evidence="6" id="KW-1185">Reference proteome</keyword>
<dbReference type="RefSeq" id="WP_262485203.1">
    <property type="nucleotide sequence ID" value="NZ_CP046884.1"/>
</dbReference>
<reference evidence="5 6" key="1">
    <citation type="submission" date="2019-12" db="EMBL/GenBank/DDBJ databases">
        <title>Corynebacterium sp. nov., isolated from feces of the Anser Albifrons in China.</title>
        <authorList>
            <person name="Liu Q."/>
        </authorList>
    </citation>
    <scope>NUCLEOTIDE SEQUENCE [LARGE SCALE GENOMIC DNA]</scope>
    <source>
        <strain evidence="5 6">4H37-19</strain>
    </source>
</reference>
<accession>A0A7H0SL07</accession>
<keyword evidence="2" id="KW-0378">Hydrolase</keyword>
<keyword evidence="3" id="KW-0234">DNA repair</keyword>
<proteinExistence type="predicted"/>
<evidence type="ECO:0000256" key="1">
    <source>
        <dbReference type="ARBA" id="ARBA00022763"/>
    </source>
</evidence>
<dbReference type="Proteomes" id="UP000516320">
    <property type="component" value="Chromosome"/>
</dbReference>
<name>A0A7H0SL07_9CORY</name>
<keyword evidence="2" id="KW-0067">ATP-binding</keyword>